<reference evidence="1 2" key="1">
    <citation type="submission" date="2024-02" db="EMBL/GenBank/DDBJ databases">
        <authorList>
            <person name="Chen Y."/>
            <person name="Shah S."/>
            <person name="Dougan E. K."/>
            <person name="Thang M."/>
            <person name="Chan C."/>
        </authorList>
    </citation>
    <scope>NUCLEOTIDE SEQUENCE [LARGE SCALE GENOMIC DNA]</scope>
</reference>
<dbReference type="Pfam" id="PF03130">
    <property type="entry name" value="HEAT_PBS"/>
    <property type="match status" value="1"/>
</dbReference>
<sequence>MGSEEQAEVSMSMGLDAQLDYVSRVLVSLDWSQRRKGCEVAAMIGTQMGSAHMERLAGTLVGVALMDGDAEVRQAAVQAIVTFNDDVKREAARRIAEEGLRYELESLHCSRRNVKSAACAAIGWLGPEFGLPYLEILQDCLKDKSSLVKKRAMAALSAWGPPVASQEIARMVVQDLGRAVIGDRDPPVRAAACDALGSILEGAPDLPLPLPEEPDEDDEAVDAVDVLLDEESLPARARTESDEEMEPLNIAIRYITRVLQSDDYASVRRAAASALGSIGGDVCVAQAECLFVVTMQDSDKEVRLRAATSLTKLGGRYSQQIAEALAMALEGRDKDPFAKLTAVQALHVQGCLDAQHANTVGSALLDVDDDVRELAALTLLSTDEEARLPFGKRLMLTALQDKVPYVQAAAILALEALSGRLAVADFAADLATGLESEEVSARWGALKAMRALGVDAVEPYSRELAMLLSDDSWYVRSLATDMLLELGPRGAEESQPVLVKALHNLDQEVRSTAAIALGRHGQVASQHAAAVCSRMLANRPGVKSDDPDADLSEKMEVRVACMWALGQFHPDSVVPLLHNLDDGLFHRNTEYRLAATEALTNLGPRAVALRKDHLGTMQSNDRDERVREAAAAALKHIGL</sequence>
<dbReference type="InterPro" id="IPR004155">
    <property type="entry name" value="PBS_lyase_HEAT"/>
</dbReference>
<dbReference type="InterPro" id="IPR016024">
    <property type="entry name" value="ARM-type_fold"/>
</dbReference>
<comment type="caution">
    <text evidence="1">The sequence shown here is derived from an EMBL/GenBank/DDBJ whole genome shotgun (WGS) entry which is preliminary data.</text>
</comment>
<dbReference type="PANTHER" id="PTHR12697:SF5">
    <property type="entry name" value="DEOXYHYPUSINE HYDROXYLASE"/>
    <property type="match status" value="1"/>
</dbReference>
<evidence type="ECO:0000313" key="1">
    <source>
        <dbReference type="EMBL" id="CAK9114426.1"/>
    </source>
</evidence>
<organism evidence="1 2">
    <name type="scientific">Durusdinium trenchii</name>
    <dbReference type="NCBI Taxonomy" id="1381693"/>
    <lineage>
        <taxon>Eukaryota</taxon>
        <taxon>Sar</taxon>
        <taxon>Alveolata</taxon>
        <taxon>Dinophyceae</taxon>
        <taxon>Suessiales</taxon>
        <taxon>Symbiodiniaceae</taxon>
        <taxon>Durusdinium</taxon>
    </lineage>
</organism>
<name>A0ABP0SPX3_9DINO</name>
<protein>
    <submittedName>
        <fullName evidence="1">HEAT repeat-containing PBS lyase</fullName>
    </submittedName>
</protein>
<keyword evidence="2" id="KW-1185">Reference proteome</keyword>
<dbReference type="SMART" id="SM00567">
    <property type="entry name" value="EZ_HEAT"/>
    <property type="match status" value="11"/>
</dbReference>
<dbReference type="PANTHER" id="PTHR12697">
    <property type="entry name" value="PBS LYASE HEAT-LIKE PROTEIN"/>
    <property type="match status" value="1"/>
</dbReference>
<dbReference type="GO" id="GO:0016829">
    <property type="term" value="F:lyase activity"/>
    <property type="evidence" value="ECO:0007669"/>
    <property type="project" value="UniProtKB-KW"/>
</dbReference>
<dbReference type="Pfam" id="PF13646">
    <property type="entry name" value="HEAT_2"/>
    <property type="match status" value="1"/>
</dbReference>
<proteinExistence type="predicted"/>
<dbReference type="Proteomes" id="UP001642464">
    <property type="component" value="Unassembled WGS sequence"/>
</dbReference>
<accession>A0ABP0SPX3</accession>
<dbReference type="InterPro" id="IPR011989">
    <property type="entry name" value="ARM-like"/>
</dbReference>
<evidence type="ECO:0000313" key="2">
    <source>
        <dbReference type="Proteomes" id="UP001642464"/>
    </source>
</evidence>
<dbReference type="Gene3D" id="1.25.10.10">
    <property type="entry name" value="Leucine-rich Repeat Variant"/>
    <property type="match status" value="4"/>
</dbReference>
<gene>
    <name evidence="1" type="ORF">SCF082_LOCUS53017</name>
</gene>
<dbReference type="SUPFAM" id="SSF48371">
    <property type="entry name" value="ARM repeat"/>
    <property type="match status" value="2"/>
</dbReference>
<dbReference type="EMBL" id="CAXAMM010044373">
    <property type="protein sequence ID" value="CAK9114426.1"/>
    <property type="molecule type" value="Genomic_DNA"/>
</dbReference>
<keyword evidence="1" id="KW-0456">Lyase</keyword>